<organism evidence="1 2">
    <name type="scientific">Microbacterium flavum</name>
    <dbReference type="NCBI Taxonomy" id="415216"/>
    <lineage>
        <taxon>Bacteria</taxon>
        <taxon>Bacillati</taxon>
        <taxon>Actinomycetota</taxon>
        <taxon>Actinomycetes</taxon>
        <taxon>Micrococcales</taxon>
        <taxon>Microbacteriaceae</taxon>
        <taxon>Microbacterium</taxon>
    </lineage>
</organism>
<name>A0ABS5XSI1_9MICO</name>
<dbReference type="RefSeq" id="WP_215486751.1">
    <property type="nucleotide sequence ID" value="NZ_BAAAPJ010000002.1"/>
</dbReference>
<keyword evidence="2" id="KW-1185">Reference proteome</keyword>
<evidence type="ECO:0000313" key="1">
    <source>
        <dbReference type="EMBL" id="MBT8797490.1"/>
    </source>
</evidence>
<comment type="caution">
    <text evidence="1">The sequence shown here is derived from an EMBL/GenBank/DDBJ whole genome shotgun (WGS) entry which is preliminary data.</text>
</comment>
<dbReference type="Proteomes" id="UP000740605">
    <property type="component" value="Unassembled WGS sequence"/>
</dbReference>
<protein>
    <submittedName>
        <fullName evidence="1">Uncharacterized protein</fullName>
    </submittedName>
</protein>
<gene>
    <name evidence="1" type="ORF">J0P97_05330</name>
</gene>
<dbReference type="EMBL" id="JAFLHG010000004">
    <property type="protein sequence ID" value="MBT8797490.1"/>
    <property type="molecule type" value="Genomic_DNA"/>
</dbReference>
<proteinExistence type="predicted"/>
<reference evidence="1 2" key="1">
    <citation type="submission" date="2021-03" db="EMBL/GenBank/DDBJ databases">
        <title>Microbacterium pauli sp. nov., isolated from microfiltered milk.</title>
        <authorList>
            <person name="Bellassi P."/>
            <person name="Fontana A."/>
            <person name="Callegari M.L."/>
            <person name="Lorenzo M."/>
            <person name="Cappa F."/>
        </authorList>
    </citation>
    <scope>NUCLEOTIDE SEQUENCE [LARGE SCALE GENOMIC DNA]</scope>
    <source>
        <strain evidence="1 2">DSM 18909</strain>
    </source>
</reference>
<accession>A0ABS5XSI1</accession>
<evidence type="ECO:0000313" key="2">
    <source>
        <dbReference type="Proteomes" id="UP000740605"/>
    </source>
</evidence>
<sequence>MAVRVNFQDVVDKYAVALQVPRLLFDLWPSPRPVGRPGRKYSALPAATTLAVIGAFEGFAEDLLAGALVEQGRSWAHVAKNADLTNPSLATLVEKLGYAAGISSAPATTWTITLPRQTAATAWADRATSWAEVLERSAGWVQVRHCLAHGLVTGLGPEVWPAPVSARPLANQGNLPSANDPNVLATIRGFPDKRALYFWPAVAAARIYSIGAGVVATEVARAFGETVDVTGLDLFSTV</sequence>